<sequence length="339" mass="36931">MEEILDTIRSWEKQGLDYAVATVIQTWGSAPRPVGSVMAISENLDMAGSVSGGCVEGAVVKEAKSVMESGRPKTLAFGVSNDQAWSVGLTCGGKVTVFLEPVSRQQALNQKLFSCLEGHEPCILVSHLQNEKLERSLVFPDGSQMGSTVPEEVAEEALDAYRSRKSRQAELGSGNWFIRIYPRPSRLLIIGAAHIAVDLVHLAHYFGFEPIVIDPRGIFTDRTVFSTPPKELIRDWPAEVLPNYDFDAYTYAVLLSHDPKIDDQALHLLLDSDIAYIGALGSSRTHAKRVARLQKAGFSEDAIARIHGPIGVNISARSAREIALSIIAELIKVKNGGAI</sequence>
<dbReference type="PANTHER" id="PTHR30388">
    <property type="entry name" value="ALDEHYDE OXIDOREDUCTASE MOLYBDENUM COFACTOR ASSEMBLY PROTEIN"/>
    <property type="match status" value="1"/>
</dbReference>
<organism evidence="3 4">
    <name type="scientific">Flavilitoribacter nigricans (strain ATCC 23147 / DSM 23189 / NBRC 102662 / NCIMB 1420 / SS-2)</name>
    <name type="common">Lewinella nigricans</name>
    <dbReference type="NCBI Taxonomy" id="1122177"/>
    <lineage>
        <taxon>Bacteria</taxon>
        <taxon>Pseudomonadati</taxon>
        <taxon>Bacteroidota</taxon>
        <taxon>Saprospiria</taxon>
        <taxon>Saprospirales</taxon>
        <taxon>Lewinellaceae</taxon>
        <taxon>Flavilitoribacter</taxon>
    </lineage>
</organism>
<dbReference type="Pfam" id="PF02625">
    <property type="entry name" value="XdhC_CoxI"/>
    <property type="match status" value="1"/>
</dbReference>
<reference evidence="3 4" key="1">
    <citation type="submission" date="2017-10" db="EMBL/GenBank/DDBJ databases">
        <title>The draft genome sequence of Lewinella nigricans NBRC 102662.</title>
        <authorList>
            <person name="Wang K."/>
        </authorList>
    </citation>
    <scope>NUCLEOTIDE SEQUENCE [LARGE SCALE GENOMIC DNA]</scope>
    <source>
        <strain evidence="3 4">NBRC 102662</strain>
    </source>
</reference>
<evidence type="ECO:0000313" key="3">
    <source>
        <dbReference type="EMBL" id="PHN01785.1"/>
    </source>
</evidence>
<dbReference type="Proteomes" id="UP000223913">
    <property type="component" value="Unassembled WGS sequence"/>
</dbReference>
<evidence type="ECO:0000259" key="2">
    <source>
        <dbReference type="Pfam" id="PF13478"/>
    </source>
</evidence>
<dbReference type="InterPro" id="IPR052698">
    <property type="entry name" value="MoCofactor_Util/Proc"/>
</dbReference>
<feature type="domain" description="XdhC Rossmann" evidence="2">
    <location>
        <begin position="187"/>
        <end position="330"/>
    </location>
</feature>
<dbReference type="EMBL" id="PDUD01000049">
    <property type="protein sequence ID" value="PHN01785.1"/>
    <property type="molecule type" value="Genomic_DNA"/>
</dbReference>
<dbReference type="OrthoDB" id="9773039at2"/>
<evidence type="ECO:0000313" key="4">
    <source>
        <dbReference type="Proteomes" id="UP000223913"/>
    </source>
</evidence>
<dbReference type="AlphaFoldDB" id="A0A2D0MZW2"/>
<proteinExistence type="predicted"/>
<dbReference type="RefSeq" id="WP_099154832.1">
    <property type="nucleotide sequence ID" value="NZ_PDUD01000049.1"/>
</dbReference>
<dbReference type="PANTHER" id="PTHR30388:SF4">
    <property type="entry name" value="MOLYBDENUM COFACTOR INSERTION CHAPERONE PAOD"/>
    <property type="match status" value="1"/>
</dbReference>
<dbReference type="InterPro" id="IPR027051">
    <property type="entry name" value="XdhC_Rossmann_dom"/>
</dbReference>
<dbReference type="Pfam" id="PF13478">
    <property type="entry name" value="XdhC_C"/>
    <property type="match status" value="1"/>
</dbReference>
<keyword evidence="4" id="KW-1185">Reference proteome</keyword>
<name>A0A2D0MZW2_FLAN2</name>
<dbReference type="InterPro" id="IPR003777">
    <property type="entry name" value="XdhC_CoxI"/>
</dbReference>
<protein>
    <submittedName>
        <fullName evidence="3">XdhC/CoxI family protein</fullName>
    </submittedName>
</protein>
<feature type="domain" description="XdhC- CoxI" evidence="1">
    <location>
        <begin position="11"/>
        <end position="78"/>
    </location>
</feature>
<accession>A0A2D0MZW2</accession>
<comment type="caution">
    <text evidence="3">The sequence shown here is derived from an EMBL/GenBank/DDBJ whole genome shotgun (WGS) entry which is preliminary data.</text>
</comment>
<dbReference type="Gene3D" id="3.40.50.720">
    <property type="entry name" value="NAD(P)-binding Rossmann-like Domain"/>
    <property type="match status" value="1"/>
</dbReference>
<evidence type="ECO:0000259" key="1">
    <source>
        <dbReference type="Pfam" id="PF02625"/>
    </source>
</evidence>
<gene>
    <name evidence="3" type="ORF">CRP01_35455</name>
</gene>